<feature type="chain" id="PRO_5047147239" description="Alpha/beta hydrolase" evidence="1">
    <location>
        <begin position="42"/>
        <end position="335"/>
    </location>
</feature>
<feature type="signal peptide" evidence="1">
    <location>
        <begin position="1"/>
        <end position="41"/>
    </location>
</feature>
<evidence type="ECO:0000256" key="1">
    <source>
        <dbReference type="SAM" id="SignalP"/>
    </source>
</evidence>
<evidence type="ECO:0000313" key="2">
    <source>
        <dbReference type="EMBL" id="MFC6715636.1"/>
    </source>
</evidence>
<evidence type="ECO:0008006" key="4">
    <source>
        <dbReference type="Google" id="ProtNLM"/>
    </source>
</evidence>
<dbReference type="SUPFAM" id="SSF53474">
    <property type="entry name" value="alpha/beta-Hydrolases"/>
    <property type="match status" value="1"/>
</dbReference>
<sequence length="335" mass="34511">MRPLFTSPVRRRSAAPRRTSILALAGLLAVGAVGWAPTARAATTPPVVTGTVATRCAFLTYQTPVDWYFPSGNAKALVWLQHGFAENKALYAGYARQLADRGFLVAATTLPSADLFGCTVNNIGNNTAYLNNIATLFGTKDTGSGALNASFRAARATAGRADLAMPQSLAFVGHSAGGEAVSYVAGRLRSAYPGVFAQLKGLVLEDPVASPAGSNLATGLSALAPTGVPVYALASPKNSCNADQSGTQQLISSLPGRFHGAQISTGVHQDIYGTDNTALFNLVCGTPKPDNTNAVRSLTTGWLTGFADGADNPAYFPGGPAYDALQSAGTITTLP</sequence>
<dbReference type="Gene3D" id="3.40.50.1820">
    <property type="entry name" value="alpha/beta hydrolase"/>
    <property type="match status" value="1"/>
</dbReference>
<evidence type="ECO:0000313" key="3">
    <source>
        <dbReference type="Proteomes" id="UP001596356"/>
    </source>
</evidence>
<gene>
    <name evidence="2" type="ORF">ACFQBT_18140</name>
</gene>
<protein>
    <recommendedName>
        <fullName evidence="4">Alpha/beta hydrolase</fullName>
    </recommendedName>
</protein>
<dbReference type="EMBL" id="JBHSWJ010000002">
    <property type="protein sequence ID" value="MFC6715636.1"/>
    <property type="molecule type" value="Genomic_DNA"/>
</dbReference>
<keyword evidence="1" id="KW-0732">Signal</keyword>
<keyword evidence="3" id="KW-1185">Reference proteome</keyword>
<accession>A0ABW2AX73</accession>
<reference evidence="3" key="1">
    <citation type="journal article" date="2019" name="Int. J. Syst. Evol. Microbiol.">
        <title>The Global Catalogue of Microorganisms (GCM) 10K type strain sequencing project: providing services to taxonomists for standard genome sequencing and annotation.</title>
        <authorList>
            <consortium name="The Broad Institute Genomics Platform"/>
            <consortium name="The Broad Institute Genome Sequencing Center for Infectious Disease"/>
            <person name="Wu L."/>
            <person name="Ma J."/>
        </authorList>
    </citation>
    <scope>NUCLEOTIDE SEQUENCE [LARGE SCALE GENOMIC DNA]</scope>
    <source>
        <strain evidence="3">NBRC 106593</strain>
    </source>
</reference>
<dbReference type="InterPro" id="IPR029058">
    <property type="entry name" value="AB_hydrolase_fold"/>
</dbReference>
<dbReference type="RefSeq" id="WP_377824894.1">
    <property type="nucleotide sequence ID" value="NZ_JBHSWJ010000002.1"/>
</dbReference>
<name>A0ABW2AX73_9MICO</name>
<dbReference type="Proteomes" id="UP001596356">
    <property type="component" value="Unassembled WGS sequence"/>
</dbReference>
<comment type="caution">
    <text evidence="2">The sequence shown here is derived from an EMBL/GenBank/DDBJ whole genome shotgun (WGS) entry which is preliminary data.</text>
</comment>
<proteinExistence type="predicted"/>
<organism evidence="2 3">
    <name type="scientific">Branchiibius cervicis</name>
    <dbReference type="NCBI Taxonomy" id="908252"/>
    <lineage>
        <taxon>Bacteria</taxon>
        <taxon>Bacillati</taxon>
        <taxon>Actinomycetota</taxon>
        <taxon>Actinomycetes</taxon>
        <taxon>Micrococcales</taxon>
        <taxon>Dermacoccaceae</taxon>
        <taxon>Branchiibius</taxon>
    </lineage>
</organism>